<accession>A0A8H4R5F4</accession>
<sequence length="156" mass="18062">MPRRDDDERELQSVGLKQQDRKAELDWKVEAAGSDVADGAEDHLDVERLSAKPLWSIQAEHLRSAARWRLENPETVHSHHDRGGVFMNLQLEVLDGLRQTFDIWFLQRLWVKHRLLFGFYLEGTWMWSGKDIIGPVECSGVCCSTPDRPALRTRRA</sequence>
<evidence type="ECO:0000313" key="2">
    <source>
        <dbReference type="Proteomes" id="UP000521872"/>
    </source>
</evidence>
<dbReference type="AlphaFoldDB" id="A0A8H4R5F4"/>
<comment type="caution">
    <text evidence="1">The sequence shown here is derived from an EMBL/GenBank/DDBJ whole genome shotgun (WGS) entry which is preliminary data.</text>
</comment>
<evidence type="ECO:0000313" key="1">
    <source>
        <dbReference type="EMBL" id="KAF4622644.1"/>
    </source>
</evidence>
<dbReference type="EMBL" id="JAACJL010000002">
    <property type="protein sequence ID" value="KAF4622644.1"/>
    <property type="molecule type" value="Genomic_DNA"/>
</dbReference>
<proteinExistence type="predicted"/>
<keyword evidence="2" id="KW-1185">Reference proteome</keyword>
<dbReference type="Proteomes" id="UP000521872">
    <property type="component" value="Unassembled WGS sequence"/>
</dbReference>
<organism evidence="1 2">
    <name type="scientific">Agrocybe pediades</name>
    <dbReference type="NCBI Taxonomy" id="84607"/>
    <lineage>
        <taxon>Eukaryota</taxon>
        <taxon>Fungi</taxon>
        <taxon>Dikarya</taxon>
        <taxon>Basidiomycota</taxon>
        <taxon>Agaricomycotina</taxon>
        <taxon>Agaricomycetes</taxon>
        <taxon>Agaricomycetidae</taxon>
        <taxon>Agaricales</taxon>
        <taxon>Agaricineae</taxon>
        <taxon>Strophariaceae</taxon>
        <taxon>Agrocybe</taxon>
    </lineage>
</organism>
<reference evidence="1 2" key="1">
    <citation type="submission" date="2019-12" db="EMBL/GenBank/DDBJ databases">
        <authorList>
            <person name="Floudas D."/>
            <person name="Bentzer J."/>
            <person name="Ahren D."/>
            <person name="Johansson T."/>
            <person name="Persson P."/>
            <person name="Tunlid A."/>
        </authorList>
    </citation>
    <scope>NUCLEOTIDE SEQUENCE [LARGE SCALE GENOMIC DNA]</scope>
    <source>
        <strain evidence="1 2">CBS 102.39</strain>
    </source>
</reference>
<protein>
    <submittedName>
        <fullName evidence="1">Uncharacterized protein</fullName>
    </submittedName>
</protein>
<name>A0A8H4R5F4_9AGAR</name>
<gene>
    <name evidence="1" type="ORF">D9613_009041</name>
</gene>